<dbReference type="GeneID" id="36516388"/>
<proteinExistence type="predicted"/>
<organism evidence="2 3">
    <name type="scientific">Wickerhamiella sorbophila</name>
    <dbReference type="NCBI Taxonomy" id="45607"/>
    <lineage>
        <taxon>Eukaryota</taxon>
        <taxon>Fungi</taxon>
        <taxon>Dikarya</taxon>
        <taxon>Ascomycota</taxon>
        <taxon>Saccharomycotina</taxon>
        <taxon>Dipodascomycetes</taxon>
        <taxon>Dipodascales</taxon>
        <taxon>Trichomonascaceae</taxon>
        <taxon>Wickerhamiella</taxon>
    </lineage>
</organism>
<sequence length="75" mass="8539">MSSPRFWSQPVKYLRYASYDRPHVVLAFILGVGGPLAAVTLYNTREKYLYKDAPLIPLSYPLPAKRDTTLTGYDD</sequence>
<dbReference type="RefSeq" id="XP_024664965.1">
    <property type="nucleotide sequence ID" value="XM_024809197.1"/>
</dbReference>
<keyword evidence="1" id="KW-1133">Transmembrane helix</keyword>
<dbReference type="PANTHER" id="PTHR38488">
    <property type="entry name" value="OXIDOREDUCTASE 9.5 KDA SUBUNIT, PUTATIVE (AFU_ORTHOLOGUE AFUA_5G08980)-RELATED"/>
    <property type="match status" value="1"/>
</dbReference>
<evidence type="ECO:0000256" key="1">
    <source>
        <dbReference type="SAM" id="Phobius"/>
    </source>
</evidence>
<dbReference type="CDD" id="cd22903">
    <property type="entry name" value="NI9M"/>
    <property type="match status" value="1"/>
</dbReference>
<gene>
    <name evidence="2" type="ORF">B9G98_02640</name>
</gene>
<evidence type="ECO:0008006" key="4">
    <source>
        <dbReference type="Google" id="ProtNLM"/>
    </source>
</evidence>
<evidence type="ECO:0000313" key="2">
    <source>
        <dbReference type="EMBL" id="PRT55020.1"/>
    </source>
</evidence>
<keyword evidence="1" id="KW-0812">Transmembrane</keyword>
<evidence type="ECO:0000313" key="3">
    <source>
        <dbReference type="Proteomes" id="UP000238350"/>
    </source>
</evidence>
<dbReference type="Proteomes" id="UP000238350">
    <property type="component" value="Unassembled WGS sequence"/>
</dbReference>
<keyword evidence="3" id="KW-1185">Reference proteome</keyword>
<accession>A0A2T0FJ59</accession>
<reference evidence="2 3" key="1">
    <citation type="submission" date="2017-04" db="EMBL/GenBank/DDBJ databases">
        <title>Genome sequencing of [Candida] sorbophila.</title>
        <authorList>
            <person name="Ahn J.O."/>
        </authorList>
    </citation>
    <scope>NUCLEOTIDE SEQUENCE [LARGE SCALE GENOMIC DNA]</scope>
    <source>
        <strain evidence="2 3">DS02</strain>
    </source>
</reference>
<keyword evidence="1" id="KW-0472">Membrane</keyword>
<feature type="transmembrane region" description="Helical" evidence="1">
    <location>
        <begin position="23"/>
        <end position="42"/>
    </location>
</feature>
<dbReference type="OrthoDB" id="2093409at2759"/>
<dbReference type="InterPro" id="IPR039961">
    <property type="entry name" value="Nuo9.5"/>
</dbReference>
<dbReference type="PANTHER" id="PTHR38488:SF1">
    <property type="entry name" value="OXIDOREDUCTASE 9.5 KDA SUBUNIT, PUTATIVE (AFU_ORTHOLOGUE AFUA_5G08980)-RELATED"/>
    <property type="match status" value="1"/>
</dbReference>
<protein>
    <recommendedName>
        <fullName evidence="4">NADH-ubiquinone oxidoreductase 9.5 kDa subunit</fullName>
    </recommendedName>
</protein>
<dbReference type="STRING" id="45607.A0A2T0FJ59"/>
<dbReference type="EMBL" id="NDIQ01000021">
    <property type="protein sequence ID" value="PRT55020.1"/>
    <property type="molecule type" value="Genomic_DNA"/>
</dbReference>
<name>A0A2T0FJ59_9ASCO</name>
<comment type="caution">
    <text evidence="2">The sequence shown here is derived from an EMBL/GenBank/DDBJ whole genome shotgun (WGS) entry which is preliminary data.</text>
</comment>
<dbReference type="AlphaFoldDB" id="A0A2T0FJ59"/>